<evidence type="ECO:0000313" key="3">
    <source>
        <dbReference type="Proteomes" id="UP000050562"/>
    </source>
</evidence>
<proteinExistence type="predicted"/>
<dbReference type="Gene3D" id="3.40.50.1820">
    <property type="entry name" value="alpha/beta hydrolase"/>
    <property type="match status" value="1"/>
</dbReference>
<sequence length="393" mass="42295">MAFKQSSFAWILLPFLLAWTTIGWTQTSEVNDQIDGLVREPLVLNVNLPDGQTATLDAFVTRPDRPGRWPVALITHGTDGNQIDRAISPNRFSSAAIAFARHGYASVVVMRQGYGNSSGVTDYQHQVGTCEHPHHARAGKIAADDLIAALSAIRLESWASPDEAIMMGQSAGGFAVLAAGADNPPGVQAIINFDGGRGAIKSGGVCDKEHLLASIASFGRRSHVPALWLYAVNDEVFPMPLSREMFDTYLSAGGIGEFQEAPAFEKNGHVFIEWAPEQTWWNTVADFLNKQQLASQEIVALPATDLPAPAELSAAAKDALRAYAQNQSYEKAFATNGKGVWGWSKGERTQDDAAARAMEYCQKNVIDDGPACIVYALGNYLMASGAQVDASSH</sequence>
<feature type="domain" description="Xaa-Pro dipeptidyl-peptidase-like" evidence="1">
    <location>
        <begin position="54"/>
        <end position="192"/>
    </location>
</feature>
<dbReference type="GO" id="GO:0016787">
    <property type="term" value="F:hydrolase activity"/>
    <property type="evidence" value="ECO:0007669"/>
    <property type="project" value="UniProtKB-KW"/>
</dbReference>
<evidence type="ECO:0000259" key="1">
    <source>
        <dbReference type="Pfam" id="PF02129"/>
    </source>
</evidence>
<reference evidence="2 3" key="1">
    <citation type="submission" date="2015-09" db="EMBL/GenBank/DDBJ databases">
        <title>Genome announcement of multiple Pseudomonas syringae strains.</title>
        <authorList>
            <person name="Thakur S."/>
            <person name="Wang P.W."/>
            <person name="Gong Y."/>
            <person name="Weir B.S."/>
            <person name="Guttman D.S."/>
        </authorList>
    </citation>
    <scope>NUCLEOTIDE SEQUENCE [LARGE SCALE GENOMIC DNA]</scope>
    <source>
        <strain evidence="2 3">ICMP3956</strain>
    </source>
</reference>
<dbReference type="SUPFAM" id="SSF53474">
    <property type="entry name" value="alpha/beta-Hydrolases"/>
    <property type="match status" value="1"/>
</dbReference>
<gene>
    <name evidence="2" type="ORF">ALO52_00666</name>
</gene>
<dbReference type="AlphaFoldDB" id="A0A0P9XS04"/>
<name>A0A0P9XS04_9PSED</name>
<dbReference type="InterPro" id="IPR000383">
    <property type="entry name" value="Xaa-Pro-like_dom"/>
</dbReference>
<dbReference type="PANTHER" id="PTHR22946">
    <property type="entry name" value="DIENELACTONE HYDROLASE DOMAIN-CONTAINING PROTEIN-RELATED"/>
    <property type="match status" value="1"/>
</dbReference>
<dbReference type="PATRIC" id="fig|251707.3.peg.897"/>
<dbReference type="Pfam" id="PF02129">
    <property type="entry name" value="Peptidase_S15"/>
    <property type="match status" value="1"/>
</dbReference>
<comment type="caution">
    <text evidence="2">The sequence shown here is derived from an EMBL/GenBank/DDBJ whole genome shotgun (WGS) entry which is preliminary data.</text>
</comment>
<dbReference type="EMBL" id="LJRC01000264">
    <property type="protein sequence ID" value="KPY31058.1"/>
    <property type="molecule type" value="Genomic_DNA"/>
</dbReference>
<accession>A0A0P9XS04</accession>
<keyword evidence="2" id="KW-0378">Hydrolase</keyword>
<organism evidence="2 3">
    <name type="scientific">Pseudomonas syringae pv. primulae</name>
    <dbReference type="NCBI Taxonomy" id="251707"/>
    <lineage>
        <taxon>Bacteria</taxon>
        <taxon>Pseudomonadati</taxon>
        <taxon>Pseudomonadota</taxon>
        <taxon>Gammaproteobacteria</taxon>
        <taxon>Pseudomonadales</taxon>
        <taxon>Pseudomonadaceae</taxon>
        <taxon>Pseudomonas</taxon>
    </lineage>
</organism>
<dbReference type="Proteomes" id="UP000050562">
    <property type="component" value="Unassembled WGS sequence"/>
</dbReference>
<dbReference type="InterPro" id="IPR050261">
    <property type="entry name" value="FrsA_esterase"/>
</dbReference>
<protein>
    <submittedName>
        <fullName evidence="2">Dienelactone hydrolase-like enzyme</fullName>
    </submittedName>
</protein>
<evidence type="ECO:0000313" key="2">
    <source>
        <dbReference type="EMBL" id="KPY31058.1"/>
    </source>
</evidence>
<dbReference type="InterPro" id="IPR029058">
    <property type="entry name" value="AB_hydrolase_fold"/>
</dbReference>